<accession>A0AAJ0A5J5</accession>
<dbReference type="Proteomes" id="UP001224890">
    <property type="component" value="Unassembled WGS sequence"/>
</dbReference>
<proteinExistence type="predicted"/>
<keyword evidence="2" id="KW-1185">Reference proteome</keyword>
<comment type="caution">
    <text evidence="1">The sequence shown here is derived from an EMBL/GenBank/DDBJ whole genome shotgun (WGS) entry which is preliminary data.</text>
</comment>
<gene>
    <name evidence="1" type="ORF">BDP55DRAFT_55737</name>
</gene>
<dbReference type="GeneID" id="85454215"/>
<evidence type="ECO:0000313" key="2">
    <source>
        <dbReference type="Proteomes" id="UP001224890"/>
    </source>
</evidence>
<dbReference type="RefSeq" id="XP_060421665.1">
    <property type="nucleotide sequence ID" value="XM_060569689.1"/>
</dbReference>
<evidence type="ECO:0000313" key="1">
    <source>
        <dbReference type="EMBL" id="KAK1656901.1"/>
    </source>
</evidence>
<dbReference type="EMBL" id="JAHMHR010000114">
    <property type="protein sequence ID" value="KAK1656901.1"/>
    <property type="molecule type" value="Genomic_DNA"/>
</dbReference>
<reference evidence="1" key="1">
    <citation type="submission" date="2021-06" db="EMBL/GenBank/DDBJ databases">
        <title>Comparative genomics, transcriptomics and evolutionary studies reveal genomic signatures of adaptation to plant cell wall in hemibiotrophic fungi.</title>
        <authorList>
            <consortium name="DOE Joint Genome Institute"/>
            <person name="Baroncelli R."/>
            <person name="Diaz J.F."/>
            <person name="Benocci T."/>
            <person name="Peng M."/>
            <person name="Battaglia E."/>
            <person name="Haridas S."/>
            <person name="Andreopoulos W."/>
            <person name="Labutti K."/>
            <person name="Pangilinan J."/>
            <person name="Floch G.L."/>
            <person name="Makela M.R."/>
            <person name="Henrissat B."/>
            <person name="Grigoriev I.V."/>
            <person name="Crouch J.A."/>
            <person name="De Vries R.P."/>
            <person name="Sukno S.A."/>
            <person name="Thon M.R."/>
        </authorList>
    </citation>
    <scope>NUCLEOTIDE SEQUENCE</scope>
    <source>
        <strain evidence="1">CBS 193.32</strain>
    </source>
</reference>
<organism evidence="1 2">
    <name type="scientific">Colletotrichum godetiae</name>
    <dbReference type="NCBI Taxonomy" id="1209918"/>
    <lineage>
        <taxon>Eukaryota</taxon>
        <taxon>Fungi</taxon>
        <taxon>Dikarya</taxon>
        <taxon>Ascomycota</taxon>
        <taxon>Pezizomycotina</taxon>
        <taxon>Sordariomycetes</taxon>
        <taxon>Hypocreomycetidae</taxon>
        <taxon>Glomerellales</taxon>
        <taxon>Glomerellaceae</taxon>
        <taxon>Colletotrichum</taxon>
        <taxon>Colletotrichum acutatum species complex</taxon>
    </lineage>
</organism>
<sequence length="177" mass="20017">MPGMVMRRQLTKRLILANRCKCNPLTGCKHAHANATTSFYQGVALALVCWLIYNQPIAFVLLYSALSCERHRDSGQALHRYRHRYRGGSQSSNHILRLEDGIQLAGHVAFLPQRSEGFAEIAAVCIEEQPNHQGLIIRLARNELQRTEEVESIRGLLRVLEDCASEGMLAVLREVRQ</sequence>
<dbReference type="AlphaFoldDB" id="A0AAJ0A5J5"/>
<protein>
    <submittedName>
        <fullName evidence="1">Uncharacterized protein</fullName>
    </submittedName>
</protein>
<name>A0AAJ0A5J5_9PEZI</name>